<evidence type="ECO:0000313" key="4">
    <source>
        <dbReference type="EMBL" id="MBB6637984.1"/>
    </source>
</evidence>
<evidence type="ECO:0000256" key="2">
    <source>
        <dbReference type="ARBA" id="ARBA00023315"/>
    </source>
</evidence>
<dbReference type="PROSITE" id="PS51186">
    <property type="entry name" value="GNAT"/>
    <property type="match status" value="1"/>
</dbReference>
<name>A0A841T1D2_9BACL</name>
<dbReference type="Proteomes" id="UP000535838">
    <property type="component" value="Unassembled WGS sequence"/>
</dbReference>
<dbReference type="InterPro" id="IPR000182">
    <property type="entry name" value="GNAT_dom"/>
</dbReference>
<accession>A0A841T1D2</accession>
<protein>
    <submittedName>
        <fullName evidence="4">GNAT family N-acetyltransferase</fullName>
    </submittedName>
</protein>
<keyword evidence="5" id="KW-1185">Reference proteome</keyword>
<dbReference type="PANTHER" id="PTHR43420:SF44">
    <property type="entry name" value="ACETYLTRANSFERASE YPEA"/>
    <property type="match status" value="1"/>
</dbReference>
<dbReference type="Gene3D" id="3.40.630.30">
    <property type="match status" value="1"/>
</dbReference>
<sequence length="258" mass="29262">MKTIPSSFELIEPLTLNAWPALRQFVRDGWLLRLADGYTKRANSVQPLWPFDGETDMAGKIAWCEQVYNDAGLPAIFKLSPFSEPRNLDYLLEEASYRVVEPSCVKVRDLANLPIPSGRFRVLVEPRINEAWLSSFSVWQSLHADRLKTARLILEAPYPPKGFFTLSDDGIPVALGIGAIERGYAGLYDIVTDPFRRNEGIGEQLLLHILGWAKERGAHSSYLQVVRANAAANRLYDKLGYEDLYPYWYRVQTLNNGN</sequence>
<evidence type="ECO:0000313" key="5">
    <source>
        <dbReference type="Proteomes" id="UP000535838"/>
    </source>
</evidence>
<dbReference type="InterPro" id="IPR016181">
    <property type="entry name" value="Acyl_CoA_acyltransferase"/>
</dbReference>
<proteinExistence type="predicted"/>
<dbReference type="InterPro" id="IPR056935">
    <property type="entry name" value="Rv0428c-like_C"/>
</dbReference>
<evidence type="ECO:0000256" key="1">
    <source>
        <dbReference type="ARBA" id="ARBA00022679"/>
    </source>
</evidence>
<dbReference type="GO" id="GO:0016747">
    <property type="term" value="F:acyltransferase activity, transferring groups other than amino-acyl groups"/>
    <property type="evidence" value="ECO:0007669"/>
    <property type="project" value="InterPro"/>
</dbReference>
<comment type="caution">
    <text evidence="4">The sequence shown here is derived from an EMBL/GenBank/DDBJ whole genome shotgun (WGS) entry which is preliminary data.</text>
</comment>
<reference evidence="4 5" key="1">
    <citation type="submission" date="2020-08" db="EMBL/GenBank/DDBJ databases">
        <title>Cohnella phylogeny.</title>
        <authorList>
            <person name="Dunlap C."/>
        </authorList>
    </citation>
    <scope>NUCLEOTIDE SEQUENCE [LARGE SCALE GENOMIC DNA]</scope>
    <source>
        <strain evidence="4 5">DSM 25241</strain>
    </source>
</reference>
<dbReference type="PANTHER" id="PTHR43420">
    <property type="entry name" value="ACETYLTRANSFERASE"/>
    <property type="match status" value="1"/>
</dbReference>
<dbReference type="InterPro" id="IPR050680">
    <property type="entry name" value="YpeA/RimI_acetyltransf"/>
</dbReference>
<keyword evidence="2" id="KW-0012">Acyltransferase</keyword>
<gene>
    <name evidence="4" type="ORF">H7B67_27975</name>
</gene>
<dbReference type="AlphaFoldDB" id="A0A841T1D2"/>
<keyword evidence="1 4" id="KW-0808">Transferase</keyword>
<evidence type="ECO:0000259" key="3">
    <source>
        <dbReference type="PROSITE" id="PS51186"/>
    </source>
</evidence>
<dbReference type="SUPFAM" id="SSF55729">
    <property type="entry name" value="Acyl-CoA N-acyltransferases (Nat)"/>
    <property type="match status" value="1"/>
</dbReference>
<feature type="domain" description="N-acetyltransferase" evidence="3">
    <location>
        <begin position="126"/>
        <end position="255"/>
    </location>
</feature>
<dbReference type="RefSeq" id="WP_185123192.1">
    <property type="nucleotide sequence ID" value="NZ_JACJVQ010000027.1"/>
</dbReference>
<organism evidence="4 5">
    <name type="scientific">Cohnella thailandensis</name>
    <dbReference type="NCBI Taxonomy" id="557557"/>
    <lineage>
        <taxon>Bacteria</taxon>
        <taxon>Bacillati</taxon>
        <taxon>Bacillota</taxon>
        <taxon>Bacilli</taxon>
        <taxon>Bacillales</taxon>
        <taxon>Paenibacillaceae</taxon>
        <taxon>Cohnella</taxon>
    </lineage>
</organism>
<dbReference type="CDD" id="cd04301">
    <property type="entry name" value="NAT_SF"/>
    <property type="match status" value="1"/>
</dbReference>
<dbReference type="Pfam" id="PF24553">
    <property type="entry name" value="Rv0428c_C"/>
    <property type="match status" value="1"/>
</dbReference>
<dbReference type="EMBL" id="JACJVQ010000027">
    <property type="protein sequence ID" value="MBB6637984.1"/>
    <property type="molecule type" value="Genomic_DNA"/>
</dbReference>